<dbReference type="InterPro" id="IPR038636">
    <property type="entry name" value="Wzi_sf"/>
</dbReference>
<dbReference type="OrthoDB" id="9808260at2"/>
<reference evidence="1" key="1">
    <citation type="submission" date="2019-08" db="EMBL/GenBank/DDBJ databases">
        <title>Comparative genome analysis confer to the adaptation heavy metal polluted environment.</title>
        <authorList>
            <person name="Li Y."/>
        </authorList>
    </citation>
    <scope>NUCLEOTIDE SEQUENCE [LARGE SCALE GENOMIC DNA]</scope>
    <source>
        <strain evidence="1">P1</strain>
    </source>
</reference>
<keyword evidence="2" id="KW-1185">Reference proteome</keyword>
<dbReference type="Gene3D" id="2.40.160.130">
    <property type="entry name" value="Capsule assembly protein Wzi"/>
    <property type="match status" value="1"/>
</dbReference>
<proteinExistence type="predicted"/>
<organism evidence="1 2">
    <name type="scientific">Mucilaginibacter rubeus</name>
    <dbReference type="NCBI Taxonomy" id="2027860"/>
    <lineage>
        <taxon>Bacteria</taxon>
        <taxon>Pseudomonadati</taxon>
        <taxon>Bacteroidota</taxon>
        <taxon>Sphingobacteriia</taxon>
        <taxon>Sphingobacteriales</taxon>
        <taxon>Sphingobacteriaceae</taxon>
        <taxon>Mucilaginibacter</taxon>
    </lineage>
</organism>
<dbReference type="EMBL" id="CP043450">
    <property type="protein sequence ID" value="QEM10848.1"/>
    <property type="molecule type" value="Genomic_DNA"/>
</dbReference>
<dbReference type="RefSeq" id="WP_112565502.1">
    <property type="nucleotide sequence ID" value="NZ_CP043450.1"/>
</dbReference>
<evidence type="ECO:0000313" key="1">
    <source>
        <dbReference type="EMBL" id="QEM10848.1"/>
    </source>
</evidence>
<dbReference type="Proteomes" id="UP000251402">
    <property type="component" value="Chromosome"/>
</dbReference>
<evidence type="ECO:0000313" key="2">
    <source>
        <dbReference type="Proteomes" id="UP000251402"/>
    </source>
</evidence>
<dbReference type="KEGG" id="mrub:DEO27_012720"/>
<sequence>MQNLYSVSLRKTIIIAVTALFISQLAKAQSVYLPNSYQLYQKFNSDIYSVKNSAHTSLRPFLIDSTILHTYDSVMNVGVKDRKTWGGRKLFNEHLFDVKAKEYTFYADYITDVQAGRDFTNSTTTNLNVRGYQIGGTVGNKFSFYTSGFENSAKFASYYNNYVNTNGFIPGQAYARKYTGQPRNSQDWSYVTAILSYSITPKLNITLGEDKMFIGDGYRSVLLSDFAANMPLLRVTADLGPVRYMAAWAYIEDLGPTVPRFDNFGNNRRKWALFHYIDWNITKRVSFGMFNALITPEADDQGKRAGFDANFVNPILFASSLGPGGYQKDNVFLGFNAKYKIFDKAALYGQIMFDRFKGSNFFSGNSTDNTNGWQLGIRGADIFKVKRLNYLFEYNTVKPYTYSNQQPISSYSFYSDPLAHPYGANFREFLGILNYSVGRFDFQGQVNYAKYGLDPTKTDNNGKIITKPFIPSANTTTTIGQGISTQLYYGEGTVAYILNPKYNLRVELGALYRQEKNDLKDSKNTLITLGLRSSFRNLYHDF</sequence>
<accession>A0A5C1I0S6</accession>
<protein>
    <submittedName>
        <fullName evidence="1">Capsule assembly Wzi family protein</fullName>
    </submittedName>
</protein>
<name>A0A5C1I0S6_9SPHI</name>
<dbReference type="AlphaFoldDB" id="A0A5C1I0S6"/>
<gene>
    <name evidence="1" type="ORF">DEO27_012720</name>
</gene>